<name>A0ACC2HT09_9PLEO</name>
<protein>
    <submittedName>
        <fullName evidence="1">Uncharacterized protein</fullName>
    </submittedName>
</protein>
<sequence>MAPPRVINLSSPSIDTEAASQQLLAEASSPVRRSPSATASASAVLGATLLNHARALTKPSAAASAAKPGKLPRPGKLKPLQLQKPGKLAPAGLSGLVADGPPNRLRGEKMYDIELSPQKKRPASSPSRTGSSDDGTSDDGDVVLETSQVQPDNEGIVDVVVTEEATDTRGISVEDDQPNHVAAEPVVITGESPRPIPPKRGRGRPRKSGASTASLPPTEVCTVEALDAAAVEPEAAVEPDVPSSPPVLSTNEGSATAATKQPEGPSQSGDGTVSSPVLASPKADQKEKAAPRFLSPKIKRKAREHSVTKGEPHAPPAKKLRRLNGPKMISPDMPELKETLKPYKPVVMHNAHLPAHPQPEVRIPIRATRSDTARRDAGAANAQEHSATAIVTAAGLNPNPGRRSMGSRRPARTAKTAKTVPVGPPKRKAPPRAQRARIDDTSAEEADGSAEEVEQAGDDQEEMLEEKAAEQNRAVDAEETSADDEADDEPGEGARDASSGSEYVDNTHEAAEENDDQGQDDDQDQNDDANAGDAAPAATEERTNTVRRHPTLDRLFNSLDTEGRSGVCTTTKGRNIHRRCDRSRFVLSRPGEECSLEDITRCKDELVSILRTVVEIPNDSRPTFKRDAFAFLFRSLTLVLEAMHDKLHEMEGEVTESLLAMQILYPFVREMLLFKETMNPWKVAVRQVIKGERLIRTVETGLIAPLRVVEQDFRRALNQLRAAGRRRVAIIEMHRQREEEERDLDRKEEALRSVRERRKHWQDLHIVRMQCESDPSRRRRLRLIDPIQVSETDANGQPFERVPFFGKRSAPPPQLSAAASGREWTTEQETALLDALQQCDCKFVVSATAASIPLTLFVAALEHIFKTRCTANRPLRDFSVSDFAVKLAWIRSGWAQLSHQHGWEIPEWVNRIPILPIKAFSNRFAVLLDAPTSPTMAFGEIEVPLPSCRQSWADNKQSKQVVDAEEAQSPPSSTTSSNCSTDASASSLTMSFGEIEVPIPPRRQSWAGDKQAVDDKQVVDAKEAQSSPSTTTSPTHSAIPTEVSVSSPTTSVNDPLTPPTRKRSWAGEMQEEVDAEEAARARVVEKEVKVLAAQRRGGDQGWRDSGGFRDSEG</sequence>
<dbReference type="Proteomes" id="UP001153331">
    <property type="component" value="Unassembled WGS sequence"/>
</dbReference>
<keyword evidence="2" id="KW-1185">Reference proteome</keyword>
<proteinExistence type="predicted"/>
<dbReference type="EMBL" id="JAPHNI010001269">
    <property type="protein sequence ID" value="KAJ8106106.1"/>
    <property type="molecule type" value="Genomic_DNA"/>
</dbReference>
<comment type="caution">
    <text evidence="1">The sequence shown here is derived from an EMBL/GenBank/DDBJ whole genome shotgun (WGS) entry which is preliminary data.</text>
</comment>
<reference evidence="1" key="1">
    <citation type="submission" date="2022-11" db="EMBL/GenBank/DDBJ databases">
        <title>Genome Sequence of Boeremia exigua.</title>
        <authorList>
            <person name="Buettner E."/>
        </authorList>
    </citation>
    <scope>NUCLEOTIDE SEQUENCE</scope>
    <source>
        <strain evidence="1">CU02</strain>
    </source>
</reference>
<evidence type="ECO:0000313" key="1">
    <source>
        <dbReference type="EMBL" id="KAJ8106106.1"/>
    </source>
</evidence>
<gene>
    <name evidence="1" type="ORF">OPT61_g9761</name>
</gene>
<organism evidence="1 2">
    <name type="scientific">Boeremia exigua</name>
    <dbReference type="NCBI Taxonomy" id="749465"/>
    <lineage>
        <taxon>Eukaryota</taxon>
        <taxon>Fungi</taxon>
        <taxon>Dikarya</taxon>
        <taxon>Ascomycota</taxon>
        <taxon>Pezizomycotina</taxon>
        <taxon>Dothideomycetes</taxon>
        <taxon>Pleosporomycetidae</taxon>
        <taxon>Pleosporales</taxon>
        <taxon>Pleosporineae</taxon>
        <taxon>Didymellaceae</taxon>
        <taxon>Boeremia</taxon>
    </lineage>
</organism>
<evidence type="ECO:0000313" key="2">
    <source>
        <dbReference type="Proteomes" id="UP001153331"/>
    </source>
</evidence>
<accession>A0ACC2HT09</accession>